<evidence type="ECO:0000256" key="5">
    <source>
        <dbReference type="ARBA" id="ARBA00022989"/>
    </source>
</evidence>
<proteinExistence type="inferred from homology"/>
<dbReference type="PANTHER" id="PTHR24365:SF541">
    <property type="entry name" value="PROTEIN TOLL-RELATED"/>
    <property type="match status" value="1"/>
</dbReference>
<dbReference type="PROSITE" id="PS51450">
    <property type="entry name" value="LRR"/>
    <property type="match status" value="1"/>
</dbReference>
<accession>A0ABD0M027</accession>
<evidence type="ECO:0000256" key="3">
    <source>
        <dbReference type="ARBA" id="ARBA00022692"/>
    </source>
</evidence>
<evidence type="ECO:0000256" key="7">
    <source>
        <dbReference type="SAM" id="Phobius"/>
    </source>
</evidence>
<comment type="subcellular location">
    <subcellularLocation>
        <location evidence="1">Membrane</location>
        <topology evidence="1">Single-pass membrane protein</topology>
    </subcellularLocation>
</comment>
<dbReference type="InterPro" id="IPR032675">
    <property type="entry name" value="LRR_dom_sf"/>
</dbReference>
<dbReference type="GO" id="GO:0016020">
    <property type="term" value="C:membrane"/>
    <property type="evidence" value="ECO:0007669"/>
    <property type="project" value="UniProtKB-SubCell"/>
</dbReference>
<keyword evidence="5 7" id="KW-1133">Transmembrane helix</keyword>
<dbReference type="InterPro" id="IPR035897">
    <property type="entry name" value="Toll_tir_struct_dom_sf"/>
</dbReference>
<sequence>MMALYGLQHQQMAVIDFSGVHALYTTDVDVQTMKYARTICVKRLSFANTNIQRFWNRAAYAGHTPIARCLQEIDLSGNRLVGDVMAIFVALLYFKNLTSFRMDSQHINSVRQAGCLLGQNSSCTTKVGNYKLSSFEIPPAPKLQYLNISAGLRKMDKLPSHINFTFVENLRTLDISYCLLSTCETTFFGLKKLETFDLSGNYCYNISETFFDFFPSLRNLRLSNFNVNPEFFRERAWRMFKNLELLQTLDLSDNNLLHLDPSMLRAQRHLKELNLAGNRLQSLSLDLAPHKDLVLLDLSHNMLPTLLPREMQELDTLSARHNLSLRLRGNPLLCACSNLDFVRWIWATAVDLDRDESSAGNYTCVTDAGEVSDTQRVMEEYDFHWRRCHGQLMLGIASAAFLLQMLALVIAYVVSRSWTHLRYMWKVMKRLRLPRREHFRRDAYVGYADADWRLACLTLPGCLQERHGVRLLLRDFEELPGSIRAESIIEHIDDSWKVLLLVTRDFATDEWACGFTVQQAQRSITDTMPDRVIVVFMEDPARLPPMASLERLLRMVPESNVLHVKKETPPGHPVWDRLAELILFDSH</sequence>
<dbReference type="Proteomes" id="UP001519460">
    <property type="component" value="Unassembled WGS sequence"/>
</dbReference>
<evidence type="ECO:0000256" key="4">
    <source>
        <dbReference type="ARBA" id="ARBA00022729"/>
    </source>
</evidence>
<dbReference type="SUPFAM" id="SSF52058">
    <property type="entry name" value="L domain-like"/>
    <property type="match status" value="1"/>
</dbReference>
<dbReference type="AlphaFoldDB" id="A0ABD0M027"/>
<evidence type="ECO:0000313" key="10">
    <source>
        <dbReference type="Proteomes" id="UP001519460"/>
    </source>
</evidence>
<evidence type="ECO:0000256" key="1">
    <source>
        <dbReference type="ARBA" id="ARBA00004167"/>
    </source>
</evidence>
<dbReference type="Gene3D" id="3.80.10.10">
    <property type="entry name" value="Ribonuclease Inhibitor"/>
    <property type="match status" value="1"/>
</dbReference>
<dbReference type="InterPro" id="IPR001611">
    <property type="entry name" value="Leu-rich_rpt"/>
</dbReference>
<dbReference type="PROSITE" id="PS50104">
    <property type="entry name" value="TIR"/>
    <property type="match status" value="1"/>
</dbReference>
<dbReference type="EMBL" id="JACVVK020000013">
    <property type="protein sequence ID" value="KAK7504861.1"/>
    <property type="molecule type" value="Genomic_DNA"/>
</dbReference>
<evidence type="ECO:0000313" key="9">
    <source>
        <dbReference type="EMBL" id="KAK7504861.1"/>
    </source>
</evidence>
<dbReference type="PANTHER" id="PTHR24365">
    <property type="entry name" value="TOLL-LIKE RECEPTOR"/>
    <property type="match status" value="1"/>
</dbReference>
<feature type="domain" description="TIR" evidence="8">
    <location>
        <begin position="439"/>
        <end position="582"/>
    </location>
</feature>
<dbReference type="InterPro" id="IPR000157">
    <property type="entry name" value="TIR_dom"/>
</dbReference>
<evidence type="ECO:0000256" key="2">
    <source>
        <dbReference type="ARBA" id="ARBA00009634"/>
    </source>
</evidence>
<keyword evidence="10" id="KW-1185">Reference proteome</keyword>
<dbReference type="Gene3D" id="3.40.50.10140">
    <property type="entry name" value="Toll/interleukin-1 receptor homology (TIR) domain"/>
    <property type="match status" value="1"/>
</dbReference>
<evidence type="ECO:0000256" key="6">
    <source>
        <dbReference type="ARBA" id="ARBA00023136"/>
    </source>
</evidence>
<keyword evidence="3 7" id="KW-0812">Transmembrane</keyword>
<protein>
    <recommendedName>
        <fullName evidence="8">TIR domain-containing protein</fullName>
    </recommendedName>
</protein>
<name>A0ABD0M027_9CAEN</name>
<keyword evidence="6 7" id="KW-0472">Membrane</keyword>
<feature type="transmembrane region" description="Helical" evidence="7">
    <location>
        <begin position="392"/>
        <end position="414"/>
    </location>
</feature>
<gene>
    <name evidence="9" type="ORF">BaRGS_00003889</name>
</gene>
<organism evidence="9 10">
    <name type="scientific">Batillaria attramentaria</name>
    <dbReference type="NCBI Taxonomy" id="370345"/>
    <lineage>
        <taxon>Eukaryota</taxon>
        <taxon>Metazoa</taxon>
        <taxon>Spiralia</taxon>
        <taxon>Lophotrochozoa</taxon>
        <taxon>Mollusca</taxon>
        <taxon>Gastropoda</taxon>
        <taxon>Caenogastropoda</taxon>
        <taxon>Sorbeoconcha</taxon>
        <taxon>Cerithioidea</taxon>
        <taxon>Batillariidae</taxon>
        <taxon>Batillaria</taxon>
    </lineage>
</organism>
<dbReference type="Pfam" id="PF13855">
    <property type="entry name" value="LRR_8"/>
    <property type="match status" value="2"/>
</dbReference>
<reference evidence="9 10" key="1">
    <citation type="journal article" date="2023" name="Sci. Data">
        <title>Genome assembly of the Korean intertidal mud-creeper Batillaria attramentaria.</title>
        <authorList>
            <person name="Patra A.K."/>
            <person name="Ho P.T."/>
            <person name="Jun S."/>
            <person name="Lee S.J."/>
            <person name="Kim Y."/>
            <person name="Won Y.J."/>
        </authorList>
    </citation>
    <scope>NUCLEOTIDE SEQUENCE [LARGE SCALE GENOMIC DNA]</scope>
    <source>
        <strain evidence="9">Wonlab-2016</strain>
    </source>
</reference>
<comment type="caution">
    <text evidence="9">The sequence shown here is derived from an EMBL/GenBank/DDBJ whole genome shotgun (WGS) entry which is preliminary data.</text>
</comment>
<comment type="similarity">
    <text evidence="2">Belongs to the Toll-like receptor family.</text>
</comment>
<keyword evidence="4" id="KW-0732">Signal</keyword>
<evidence type="ECO:0000259" key="8">
    <source>
        <dbReference type="PROSITE" id="PS50104"/>
    </source>
</evidence>
<dbReference type="SUPFAM" id="SSF52200">
    <property type="entry name" value="Toll/Interleukin receptor TIR domain"/>
    <property type="match status" value="1"/>
</dbReference>